<feature type="compositionally biased region" description="Basic and acidic residues" evidence="5">
    <location>
        <begin position="1398"/>
        <end position="1414"/>
    </location>
</feature>
<feature type="compositionally biased region" description="Polar residues" evidence="5">
    <location>
        <begin position="982"/>
        <end position="997"/>
    </location>
</feature>
<dbReference type="GO" id="GO:0008270">
    <property type="term" value="F:zinc ion binding"/>
    <property type="evidence" value="ECO:0007669"/>
    <property type="project" value="UniProtKB-KW"/>
</dbReference>
<keyword evidence="6" id="KW-1133">Transmembrane helix</keyword>
<dbReference type="PROSITE" id="PS00518">
    <property type="entry name" value="ZF_RING_1"/>
    <property type="match status" value="1"/>
</dbReference>
<evidence type="ECO:0000256" key="1">
    <source>
        <dbReference type="ARBA" id="ARBA00022723"/>
    </source>
</evidence>
<name>A0A5B6UG87_9ROSI</name>
<feature type="region of interest" description="Disordered" evidence="5">
    <location>
        <begin position="462"/>
        <end position="621"/>
    </location>
</feature>
<dbReference type="OrthoDB" id="9049620at2759"/>
<dbReference type="PANTHER" id="PTHR37393">
    <property type="entry name" value="AT-RICH INTERACTIVE DOMAIN-CONTAINING PROTEIN 1A-LIKE"/>
    <property type="match status" value="1"/>
</dbReference>
<dbReference type="PANTHER" id="PTHR37393:SF1">
    <property type="entry name" value="AT-RICH INTERACTIVE DOMAIN-CONTAINING PROTEIN 1A-LIKE"/>
    <property type="match status" value="1"/>
</dbReference>
<feature type="compositionally biased region" description="Polar residues" evidence="5">
    <location>
        <begin position="283"/>
        <end position="298"/>
    </location>
</feature>
<organism evidence="8 9">
    <name type="scientific">Gossypium australe</name>
    <dbReference type="NCBI Taxonomy" id="47621"/>
    <lineage>
        <taxon>Eukaryota</taxon>
        <taxon>Viridiplantae</taxon>
        <taxon>Streptophyta</taxon>
        <taxon>Embryophyta</taxon>
        <taxon>Tracheophyta</taxon>
        <taxon>Spermatophyta</taxon>
        <taxon>Magnoliopsida</taxon>
        <taxon>eudicotyledons</taxon>
        <taxon>Gunneridae</taxon>
        <taxon>Pentapetalae</taxon>
        <taxon>rosids</taxon>
        <taxon>malvids</taxon>
        <taxon>Malvales</taxon>
        <taxon>Malvaceae</taxon>
        <taxon>Malvoideae</taxon>
        <taxon>Gossypium</taxon>
    </lineage>
</organism>
<keyword evidence="8" id="KW-0675">Receptor</keyword>
<feature type="compositionally biased region" description="Low complexity" evidence="5">
    <location>
        <begin position="271"/>
        <end position="282"/>
    </location>
</feature>
<keyword evidence="1" id="KW-0479">Metal-binding</keyword>
<feature type="domain" description="RING-type" evidence="7">
    <location>
        <begin position="120"/>
        <end position="159"/>
    </location>
</feature>
<keyword evidence="3" id="KW-0862">Zinc</keyword>
<keyword evidence="2 4" id="KW-0863">Zinc-finger</keyword>
<evidence type="ECO:0000259" key="7">
    <source>
        <dbReference type="PROSITE" id="PS50089"/>
    </source>
</evidence>
<reference evidence="9" key="1">
    <citation type="journal article" date="2019" name="Plant Biotechnol. J.">
        <title>Genome sequencing of the Australian wild diploid species Gossypium australe highlights disease resistance and delayed gland morphogenesis.</title>
        <authorList>
            <person name="Cai Y."/>
            <person name="Cai X."/>
            <person name="Wang Q."/>
            <person name="Wang P."/>
            <person name="Zhang Y."/>
            <person name="Cai C."/>
            <person name="Xu Y."/>
            <person name="Wang K."/>
            <person name="Zhou Z."/>
            <person name="Wang C."/>
            <person name="Geng S."/>
            <person name="Li B."/>
            <person name="Dong Q."/>
            <person name="Hou Y."/>
            <person name="Wang H."/>
            <person name="Ai P."/>
            <person name="Liu Z."/>
            <person name="Yi F."/>
            <person name="Sun M."/>
            <person name="An G."/>
            <person name="Cheng J."/>
            <person name="Zhang Y."/>
            <person name="Shi Q."/>
            <person name="Xie Y."/>
            <person name="Shi X."/>
            <person name="Chang Y."/>
            <person name="Huang F."/>
            <person name="Chen Y."/>
            <person name="Hong S."/>
            <person name="Mi L."/>
            <person name="Sun Q."/>
            <person name="Zhang L."/>
            <person name="Zhou B."/>
            <person name="Peng R."/>
            <person name="Zhang X."/>
            <person name="Liu F."/>
        </authorList>
    </citation>
    <scope>NUCLEOTIDE SEQUENCE [LARGE SCALE GENOMIC DNA]</scope>
    <source>
        <strain evidence="9">cv. PA1801</strain>
    </source>
</reference>
<feature type="region of interest" description="Disordered" evidence="5">
    <location>
        <begin position="874"/>
        <end position="926"/>
    </location>
</feature>
<evidence type="ECO:0000313" key="9">
    <source>
        <dbReference type="Proteomes" id="UP000325315"/>
    </source>
</evidence>
<dbReference type="EMBL" id="SMMG02000011">
    <property type="protein sequence ID" value="KAA3456769.1"/>
    <property type="molecule type" value="Genomic_DNA"/>
</dbReference>
<feature type="compositionally biased region" description="Basic and acidic residues" evidence="5">
    <location>
        <begin position="887"/>
        <end position="899"/>
    </location>
</feature>
<evidence type="ECO:0000256" key="2">
    <source>
        <dbReference type="ARBA" id="ARBA00022771"/>
    </source>
</evidence>
<evidence type="ECO:0000256" key="4">
    <source>
        <dbReference type="PROSITE-ProRule" id="PRU00175"/>
    </source>
</evidence>
<feature type="region of interest" description="Disordered" evidence="5">
    <location>
        <begin position="398"/>
        <end position="447"/>
    </location>
</feature>
<gene>
    <name evidence="8" type="ORF">EPI10_003533</name>
</gene>
<dbReference type="SUPFAM" id="SSF49599">
    <property type="entry name" value="TRAF domain-like"/>
    <property type="match status" value="1"/>
</dbReference>
<accession>A0A5B6UG87</accession>
<dbReference type="InterPro" id="IPR001841">
    <property type="entry name" value="Znf_RING"/>
</dbReference>
<feature type="region of interest" description="Disordered" evidence="5">
    <location>
        <begin position="271"/>
        <end position="298"/>
    </location>
</feature>
<feature type="compositionally biased region" description="Polar residues" evidence="5">
    <location>
        <begin position="607"/>
        <end position="617"/>
    </location>
</feature>
<dbReference type="PROSITE" id="PS50089">
    <property type="entry name" value="ZF_RING_2"/>
    <property type="match status" value="1"/>
</dbReference>
<feature type="compositionally biased region" description="Polar residues" evidence="5">
    <location>
        <begin position="915"/>
        <end position="926"/>
    </location>
</feature>
<sequence length="1421" mass="157347">MRYMHAIPEIKEIEFLNGGVNRIAVVGLIFTSFFLSLSAALRLLRGLPVRFDLGFKRRLQVFCSLFVDSDCLSCLLNCIDFVDRHIVDAHWELKTNFLDGMGFDNECILNIQSLAGEYFCPVCRLLVYPNEALQSQCTHLYCKPCLTYVVSTTRACPYDGYLVTEADSMPLVESNQALAETIGKIPVHCLYHRSGCTWQGLLSECTAHCSGCVFGNSPVVCNRCGVQIVHRQVQEHAQNCPTVQPQAQKADGGQEISALGTAAAADHIQVASQAQASQTTTSNTPVQDLNQQANPNPQSHAISQVAMVTSEQWSQQQQQQFQQYYQQYSGYDPYYQQYYPYQQQALPQQQPLQGNAKQMTGHNPVYLQTQPLPEPEVQSQPQAQPHSHLPGQVPVAAQPQNQAQTKEQQQPQLKMPPHSQIPAQTYPTTQGHSQPQVQPLPQAHPHQQYGHIPQYQQLHSQMQLPQPQLHPASQAQPQAQHLQPLPPPPPQPQLQRHPQPSQPLNPNLLTQTQHPAAQAVTGHQSYSQSQPHQQMQLVTPQNPLHMPAQGGLHPQQHPAEKQNSYPQQPPQIRPPQSHAPIPNQQQPGLLPLPGPMLQQAHHHSLQHPHSVQPQSVMQPPGSIMPQQFMQQQPLSTQPMGLVQPQMHQQSPFVQQQQSLQSQLLPPGPSWSFQQPPHAYPQPQQNVAGLHAVQPYQTPNLAGRPLTPNHGLQSQPYPLSAPGMLVKPSQLGVNQLSSYQNNMLGTNNQSGLTLQPMSDVPGDHGTLNVVEQEADLSSQGIAKKEANVLDVASSLGANMVNPNTSKYNADLKSIDEKPAGDVGDNTSGFDISTKLTQESRWTDLVLYRDTLSKNMAKGEAIEDQKDVVNGERKVEEKANLGEEQNGEMLKERNKSQDEGTAKGPAGNEFTGIPPCSQVQPGSFLQPSHSVPVVDQGILQPLQMPYGSKSNQQKPAASAILQAHPPGLPSYAQAPGLPPYQVRPQASGQNSVPPENFASSFGRGPSSYDPQGPYNQGPASGAPRMPRSETLVRPAFGTPSYGPEAHLVQQRSGNMLEFHADSERLKPRQDEHLNPYPLDHVHPSGDRGQFDEDLTLFSRPSQLDTEPVPKYWSHFSSFRPLDRGPHGFAKDMGPWAHEKEPRGLSFDPMIGSSHSRFFPPYHPDYAGERSVGLPEDTLGRPEFLGTVPGYGRRRMDGFVSRSPGREYSGVSSHRFGGYPGDEIDGRECRFNDRFSGFPGHIHRGGFESSDHTAEHFGPDIRPPHFRRGEHFGRNNLPGQLQMEGPTGFGDFSSHEQMGEFDGPGNFRQPRLGEPGFRSSYSLQEFPNDGGIYTGGMDSFEILRKRKPLSMGWCRICKVDCETVEGLDLHSQTGEHQKTAMDMVAIIKQNAKKQKQTFSDHSPRNDSNKSKNAKFESHSNNFKS</sequence>
<evidence type="ECO:0000256" key="5">
    <source>
        <dbReference type="SAM" id="MobiDB-lite"/>
    </source>
</evidence>
<feature type="compositionally biased region" description="Low complexity" evidence="5">
    <location>
        <begin position="584"/>
        <end position="599"/>
    </location>
</feature>
<dbReference type="Gene3D" id="3.30.40.10">
    <property type="entry name" value="Zinc/RING finger domain, C3HC4 (zinc finger)"/>
    <property type="match status" value="1"/>
</dbReference>
<keyword evidence="6" id="KW-0472">Membrane</keyword>
<feature type="transmembrane region" description="Helical" evidence="6">
    <location>
        <begin position="20"/>
        <end position="41"/>
    </location>
</feature>
<dbReference type="InterPro" id="IPR013083">
    <property type="entry name" value="Znf_RING/FYVE/PHD"/>
</dbReference>
<evidence type="ECO:0000256" key="3">
    <source>
        <dbReference type="ARBA" id="ARBA00022833"/>
    </source>
</evidence>
<comment type="caution">
    <text evidence="8">The sequence shown here is derived from an EMBL/GenBank/DDBJ whole genome shotgun (WGS) entry which is preliminary data.</text>
</comment>
<feature type="compositionally biased region" description="Low complexity" evidence="5">
    <location>
        <begin position="463"/>
        <end position="483"/>
    </location>
</feature>
<dbReference type="Proteomes" id="UP000325315">
    <property type="component" value="Unassembled WGS sequence"/>
</dbReference>
<feature type="region of interest" description="Disordered" evidence="5">
    <location>
        <begin position="961"/>
        <end position="1025"/>
    </location>
</feature>
<feature type="compositionally biased region" description="Low complexity" evidence="5">
    <location>
        <begin position="493"/>
        <end position="509"/>
    </location>
</feature>
<feature type="compositionally biased region" description="Polar residues" evidence="5">
    <location>
        <begin position="421"/>
        <end position="439"/>
    </location>
</feature>
<protein>
    <submittedName>
        <fullName evidence="8">Nuclear receptor coactivator 6-like</fullName>
    </submittedName>
</protein>
<dbReference type="InterPro" id="IPR017907">
    <property type="entry name" value="Znf_RING_CS"/>
</dbReference>
<feature type="region of interest" description="Disordered" evidence="5">
    <location>
        <begin position="374"/>
        <end position="393"/>
    </location>
</feature>
<feature type="compositionally biased region" description="Polar residues" evidence="5">
    <location>
        <begin position="374"/>
        <end position="385"/>
    </location>
</feature>
<feature type="region of interest" description="Disordered" evidence="5">
    <location>
        <begin position="1386"/>
        <end position="1421"/>
    </location>
</feature>
<evidence type="ECO:0000313" key="8">
    <source>
        <dbReference type="EMBL" id="KAA3456769.1"/>
    </source>
</evidence>
<evidence type="ECO:0000256" key="6">
    <source>
        <dbReference type="SAM" id="Phobius"/>
    </source>
</evidence>
<keyword evidence="9" id="KW-1185">Reference proteome</keyword>
<dbReference type="SUPFAM" id="SSF57850">
    <property type="entry name" value="RING/U-box"/>
    <property type="match status" value="1"/>
</dbReference>
<feature type="compositionally biased region" description="Low complexity" evidence="5">
    <location>
        <begin position="524"/>
        <end position="536"/>
    </location>
</feature>
<proteinExistence type="predicted"/>
<keyword evidence="6" id="KW-0812">Transmembrane</keyword>